<name>A0A0E9WBS3_ANGAN</name>
<organism evidence="1">
    <name type="scientific">Anguilla anguilla</name>
    <name type="common">European freshwater eel</name>
    <name type="synonym">Muraena anguilla</name>
    <dbReference type="NCBI Taxonomy" id="7936"/>
    <lineage>
        <taxon>Eukaryota</taxon>
        <taxon>Metazoa</taxon>
        <taxon>Chordata</taxon>
        <taxon>Craniata</taxon>
        <taxon>Vertebrata</taxon>
        <taxon>Euteleostomi</taxon>
        <taxon>Actinopterygii</taxon>
        <taxon>Neopterygii</taxon>
        <taxon>Teleostei</taxon>
        <taxon>Anguilliformes</taxon>
        <taxon>Anguillidae</taxon>
        <taxon>Anguilla</taxon>
    </lineage>
</organism>
<dbReference type="AlphaFoldDB" id="A0A0E9WBS3"/>
<proteinExistence type="predicted"/>
<evidence type="ECO:0000313" key="1">
    <source>
        <dbReference type="EMBL" id="JAH87736.1"/>
    </source>
</evidence>
<accession>A0A0E9WBS3</accession>
<protein>
    <submittedName>
        <fullName evidence="1">Uncharacterized protein</fullName>
    </submittedName>
</protein>
<sequence length="29" mass="3260">MNSTTFSRSLRSGMLSLAIRRKASINLFT</sequence>
<reference evidence="1" key="1">
    <citation type="submission" date="2014-11" db="EMBL/GenBank/DDBJ databases">
        <authorList>
            <person name="Amaro Gonzalez C."/>
        </authorList>
    </citation>
    <scope>NUCLEOTIDE SEQUENCE</scope>
</reference>
<reference evidence="1" key="2">
    <citation type="journal article" date="2015" name="Fish Shellfish Immunol.">
        <title>Early steps in the European eel (Anguilla anguilla)-Vibrio vulnificus interaction in the gills: Role of the RtxA13 toxin.</title>
        <authorList>
            <person name="Callol A."/>
            <person name="Pajuelo D."/>
            <person name="Ebbesson L."/>
            <person name="Teles M."/>
            <person name="MacKenzie S."/>
            <person name="Amaro C."/>
        </authorList>
    </citation>
    <scope>NUCLEOTIDE SEQUENCE</scope>
</reference>
<dbReference type="EMBL" id="GBXM01020841">
    <property type="protein sequence ID" value="JAH87736.1"/>
    <property type="molecule type" value="Transcribed_RNA"/>
</dbReference>